<name>A0ABW7TGS6_9ACTN</name>
<reference evidence="8 9" key="1">
    <citation type="submission" date="2024-10" db="EMBL/GenBank/DDBJ databases">
        <title>The Natural Products Discovery Center: Release of the First 8490 Sequenced Strains for Exploring Actinobacteria Biosynthetic Diversity.</title>
        <authorList>
            <person name="Kalkreuter E."/>
            <person name="Kautsar S.A."/>
            <person name="Yang D."/>
            <person name="Bader C.D."/>
            <person name="Teijaro C.N."/>
            <person name="Fluegel L."/>
            <person name="Davis C.M."/>
            <person name="Simpson J.R."/>
            <person name="Lauterbach L."/>
            <person name="Steele A.D."/>
            <person name="Gui C."/>
            <person name="Meng S."/>
            <person name="Li G."/>
            <person name="Viehrig K."/>
            <person name="Ye F."/>
            <person name="Su P."/>
            <person name="Kiefer A.F."/>
            <person name="Nichols A."/>
            <person name="Cepeda A.J."/>
            <person name="Yan W."/>
            <person name="Fan B."/>
            <person name="Jiang Y."/>
            <person name="Adhikari A."/>
            <person name="Zheng C.-J."/>
            <person name="Schuster L."/>
            <person name="Cowan T.M."/>
            <person name="Smanski M.J."/>
            <person name="Chevrette M.G."/>
            <person name="De Carvalho L.P.S."/>
            <person name="Shen B."/>
        </authorList>
    </citation>
    <scope>NUCLEOTIDE SEQUENCE [LARGE SCALE GENOMIC DNA]</scope>
    <source>
        <strain evidence="8 9">NPDC020979</strain>
    </source>
</reference>
<feature type="signal peptide" evidence="6">
    <location>
        <begin position="1"/>
        <end position="34"/>
    </location>
</feature>
<keyword evidence="3" id="KW-0378">Hydrolase</keyword>
<dbReference type="Pfam" id="PF17820">
    <property type="entry name" value="PDZ_6"/>
    <property type="match status" value="1"/>
</dbReference>
<dbReference type="PROSITE" id="PS50106">
    <property type="entry name" value="PDZ"/>
    <property type="match status" value="1"/>
</dbReference>
<feature type="region of interest" description="Disordered" evidence="5">
    <location>
        <begin position="38"/>
        <end position="82"/>
    </location>
</feature>
<dbReference type="Pfam" id="PF03572">
    <property type="entry name" value="Peptidase_S41"/>
    <property type="match status" value="1"/>
</dbReference>
<dbReference type="EMBL" id="JBIRRB010000019">
    <property type="protein sequence ID" value="MFI0915277.1"/>
    <property type="molecule type" value="Genomic_DNA"/>
</dbReference>
<dbReference type="Proteomes" id="UP001611162">
    <property type="component" value="Unassembled WGS sequence"/>
</dbReference>
<dbReference type="RefSeq" id="WP_397614878.1">
    <property type="nucleotide sequence ID" value="NZ_JBIRRB010000019.1"/>
</dbReference>
<evidence type="ECO:0000256" key="2">
    <source>
        <dbReference type="ARBA" id="ARBA00022670"/>
    </source>
</evidence>
<dbReference type="InterPro" id="IPR005151">
    <property type="entry name" value="Tail-specific_protease"/>
</dbReference>
<evidence type="ECO:0000259" key="7">
    <source>
        <dbReference type="PROSITE" id="PS50106"/>
    </source>
</evidence>
<feature type="compositionally biased region" description="Basic and acidic residues" evidence="5">
    <location>
        <begin position="415"/>
        <end position="424"/>
    </location>
</feature>
<comment type="similarity">
    <text evidence="1">Belongs to the peptidase S41A family.</text>
</comment>
<evidence type="ECO:0000256" key="3">
    <source>
        <dbReference type="ARBA" id="ARBA00022801"/>
    </source>
</evidence>
<dbReference type="Gene3D" id="3.30.750.44">
    <property type="match status" value="1"/>
</dbReference>
<evidence type="ECO:0000256" key="6">
    <source>
        <dbReference type="SAM" id="SignalP"/>
    </source>
</evidence>
<organism evidence="8 9">
    <name type="scientific">Streptomyces abikoensis</name>
    <dbReference type="NCBI Taxonomy" id="97398"/>
    <lineage>
        <taxon>Bacteria</taxon>
        <taxon>Bacillati</taxon>
        <taxon>Actinomycetota</taxon>
        <taxon>Actinomycetes</taxon>
        <taxon>Kitasatosporales</taxon>
        <taxon>Streptomycetaceae</taxon>
        <taxon>Streptomyces</taxon>
    </lineage>
</organism>
<evidence type="ECO:0000256" key="4">
    <source>
        <dbReference type="ARBA" id="ARBA00022825"/>
    </source>
</evidence>
<dbReference type="PANTHER" id="PTHR32060:SF30">
    <property type="entry name" value="CARBOXY-TERMINAL PROCESSING PROTEASE CTPA"/>
    <property type="match status" value="1"/>
</dbReference>
<feature type="compositionally biased region" description="Basic and acidic residues" evidence="5">
    <location>
        <begin position="70"/>
        <end position="82"/>
    </location>
</feature>
<dbReference type="InterPro" id="IPR001478">
    <property type="entry name" value="PDZ"/>
</dbReference>
<dbReference type="Gene3D" id="3.90.226.10">
    <property type="entry name" value="2-enoyl-CoA Hydratase, Chain A, domain 1"/>
    <property type="match status" value="1"/>
</dbReference>
<dbReference type="SUPFAM" id="SSF50156">
    <property type="entry name" value="PDZ domain-like"/>
    <property type="match status" value="1"/>
</dbReference>
<dbReference type="InterPro" id="IPR041489">
    <property type="entry name" value="PDZ_6"/>
</dbReference>
<keyword evidence="2" id="KW-0645">Protease</keyword>
<keyword evidence="9" id="KW-1185">Reference proteome</keyword>
<dbReference type="Gene3D" id="2.30.42.10">
    <property type="match status" value="1"/>
</dbReference>
<evidence type="ECO:0000256" key="5">
    <source>
        <dbReference type="SAM" id="MobiDB-lite"/>
    </source>
</evidence>
<gene>
    <name evidence="8" type="ORF">ACH4TF_33320</name>
</gene>
<dbReference type="PANTHER" id="PTHR32060">
    <property type="entry name" value="TAIL-SPECIFIC PROTEASE"/>
    <property type="match status" value="1"/>
</dbReference>
<dbReference type="CDD" id="cd07560">
    <property type="entry name" value="Peptidase_S41_CPP"/>
    <property type="match status" value="1"/>
</dbReference>
<sequence>MPGPTLFVPPRRARRGAALTLVFMGALAAGAATAAWGAADGRPARPPAGEHGERQVLSHAAGRSAVAPRAADRHAADRHTVDRRAVEAAAERAVQDGKSGSEAAAELLSRSGDAWSAVYTPREYEGFALALDGAYVGVGLTTRRAEDGRMEVDGVRPGGPAERAGIAPGDRLLTVDGADVTGRPVTEVVSLLRGDGRSLGSWPVSAPGTTVRLGLQRGAERWERTLRRERLVTESVEVEELSRGAAGTLPATLIKVSSFTRGTGERVRAAVREAAPGEGILLDLRGNSGGLVAEAVTAASAFLDGGLVATYDVRGSRHVLRAEPGGDTRRPLVVLVDGGTMSAAELLTGALQDRGRTVVVGSRTFGKGSVQMPSRLADGSVAELTVGHYRTPAGRAVDGAGITPDLAVQGPAGDGGEKDAEARGRRVLSGLGGGA</sequence>
<evidence type="ECO:0000256" key="1">
    <source>
        <dbReference type="ARBA" id="ARBA00009179"/>
    </source>
</evidence>
<evidence type="ECO:0000313" key="9">
    <source>
        <dbReference type="Proteomes" id="UP001611162"/>
    </source>
</evidence>
<proteinExistence type="inferred from homology"/>
<feature type="domain" description="PDZ" evidence="7">
    <location>
        <begin position="117"/>
        <end position="199"/>
    </location>
</feature>
<dbReference type="SUPFAM" id="SSF52096">
    <property type="entry name" value="ClpP/crotonase"/>
    <property type="match status" value="1"/>
</dbReference>
<accession>A0ABW7TGS6</accession>
<dbReference type="SMART" id="SM00228">
    <property type="entry name" value="PDZ"/>
    <property type="match status" value="1"/>
</dbReference>
<feature type="compositionally biased region" description="Low complexity" evidence="5">
    <location>
        <begin position="60"/>
        <end position="69"/>
    </location>
</feature>
<dbReference type="InterPro" id="IPR004447">
    <property type="entry name" value="Peptidase_S41A"/>
</dbReference>
<evidence type="ECO:0000313" key="8">
    <source>
        <dbReference type="EMBL" id="MFI0915277.1"/>
    </source>
</evidence>
<feature type="region of interest" description="Disordered" evidence="5">
    <location>
        <begin position="400"/>
        <end position="435"/>
    </location>
</feature>
<dbReference type="CDD" id="cd06782">
    <property type="entry name" value="cpPDZ_CPP-like"/>
    <property type="match status" value="1"/>
</dbReference>
<dbReference type="InterPro" id="IPR029045">
    <property type="entry name" value="ClpP/crotonase-like_dom_sf"/>
</dbReference>
<dbReference type="SMART" id="SM00245">
    <property type="entry name" value="TSPc"/>
    <property type="match status" value="1"/>
</dbReference>
<keyword evidence="4" id="KW-0720">Serine protease</keyword>
<comment type="caution">
    <text evidence="8">The sequence shown here is derived from an EMBL/GenBank/DDBJ whole genome shotgun (WGS) entry which is preliminary data.</text>
</comment>
<keyword evidence="6" id="KW-0732">Signal</keyword>
<feature type="chain" id="PRO_5045223447" evidence="6">
    <location>
        <begin position="35"/>
        <end position="435"/>
    </location>
</feature>
<protein>
    <submittedName>
        <fullName evidence="8">S41 family peptidase</fullName>
    </submittedName>
</protein>
<dbReference type="InterPro" id="IPR036034">
    <property type="entry name" value="PDZ_sf"/>
</dbReference>